<dbReference type="EMBL" id="KI546115">
    <property type="protein sequence ID" value="EST44636.1"/>
    <property type="molecule type" value="Genomic_DNA"/>
</dbReference>
<evidence type="ECO:0000313" key="4">
    <source>
        <dbReference type="EMBL" id="KAH0572645.1"/>
    </source>
</evidence>
<evidence type="ECO:0000313" key="3">
    <source>
        <dbReference type="EMBL" id="EST44636.1"/>
    </source>
</evidence>
<dbReference type="VEuPathDB" id="GiardiaDB:SS50377_24769"/>
<proteinExistence type="predicted"/>
<feature type="compositionally biased region" description="Low complexity" evidence="1">
    <location>
        <begin position="92"/>
        <end position="106"/>
    </location>
</feature>
<reference evidence="4" key="2">
    <citation type="submission" date="2020-12" db="EMBL/GenBank/DDBJ databases">
        <title>New Spironucleus salmonicida genome in near-complete chromosomes.</title>
        <authorList>
            <person name="Xu F."/>
            <person name="Kurt Z."/>
            <person name="Jimenez-Gonzalez A."/>
            <person name="Astvaldsson A."/>
            <person name="Andersson J.O."/>
            <person name="Svard S.G."/>
        </authorList>
    </citation>
    <scope>NUCLEOTIDE SEQUENCE</scope>
    <source>
        <strain evidence="4">ATCC 50377</strain>
    </source>
</reference>
<keyword evidence="2" id="KW-1133">Transmembrane helix</keyword>
<keyword evidence="2" id="KW-0472">Membrane</keyword>
<evidence type="ECO:0000256" key="1">
    <source>
        <dbReference type="SAM" id="MobiDB-lite"/>
    </source>
</evidence>
<dbReference type="EMBL" id="AUWU02000005">
    <property type="protein sequence ID" value="KAH0572645.1"/>
    <property type="molecule type" value="Genomic_DNA"/>
</dbReference>
<dbReference type="VEuPathDB" id="GiardiaDB:SS50377_24756"/>
<evidence type="ECO:0000313" key="5">
    <source>
        <dbReference type="EMBL" id="KAH0572658.1"/>
    </source>
</evidence>
<evidence type="ECO:0000313" key="6">
    <source>
        <dbReference type="Proteomes" id="UP000018208"/>
    </source>
</evidence>
<keyword evidence="6" id="KW-1185">Reference proteome</keyword>
<accession>V6LLJ2</accession>
<evidence type="ECO:0000256" key="2">
    <source>
        <dbReference type="SAM" id="Phobius"/>
    </source>
</evidence>
<sequence length="148" mass="16410">MLSDDCTKLCMKTCVIVNDQSVCPGNLTWTTLVYIIAGGVMAVCLPLVVYNIYCSMKHRAGYVRLQTSGPFFRYVTMDEIERLRGENVPLVQSQRPAPRSAASTSSDPEVPQETRAVQKEPVSLKSLQKHKAPTSRFAFQPTSPANNE</sequence>
<organism evidence="3">
    <name type="scientific">Spironucleus salmonicida</name>
    <dbReference type="NCBI Taxonomy" id="348837"/>
    <lineage>
        <taxon>Eukaryota</taxon>
        <taxon>Metamonada</taxon>
        <taxon>Diplomonadida</taxon>
        <taxon>Hexamitidae</taxon>
        <taxon>Hexamitinae</taxon>
        <taxon>Spironucleus</taxon>
    </lineage>
</organism>
<dbReference type="EMBL" id="AUWU02000005">
    <property type="protein sequence ID" value="KAH0572658.1"/>
    <property type="molecule type" value="Genomic_DNA"/>
</dbReference>
<dbReference type="AlphaFoldDB" id="V6LLJ2"/>
<name>V6LLJ2_9EUKA</name>
<gene>
    <name evidence="3" type="ORF">SS50377_15643</name>
    <name evidence="4" type="ORF">SS50377_24756</name>
    <name evidence="5" type="ORF">SS50377_24769</name>
</gene>
<reference evidence="3 4" key="1">
    <citation type="journal article" date="2014" name="PLoS Genet.">
        <title>The Genome of Spironucleus salmonicida Highlights a Fish Pathogen Adapted to Fluctuating Environments.</title>
        <authorList>
            <person name="Xu F."/>
            <person name="Jerlstrom-Hultqvist J."/>
            <person name="Einarsson E."/>
            <person name="Astvaldsson A."/>
            <person name="Svard S.G."/>
            <person name="Andersson J.O."/>
        </authorList>
    </citation>
    <scope>NUCLEOTIDE SEQUENCE</scope>
    <source>
        <strain evidence="4">ATCC 50377</strain>
    </source>
</reference>
<feature type="transmembrane region" description="Helical" evidence="2">
    <location>
        <begin position="32"/>
        <end position="53"/>
    </location>
</feature>
<protein>
    <submittedName>
        <fullName evidence="3">Uncharacterized protein</fullName>
    </submittedName>
</protein>
<feature type="region of interest" description="Disordered" evidence="1">
    <location>
        <begin position="86"/>
        <end position="148"/>
    </location>
</feature>
<keyword evidence="2" id="KW-0812">Transmembrane</keyword>
<dbReference type="Proteomes" id="UP000018208">
    <property type="component" value="Unassembled WGS sequence"/>
</dbReference>